<keyword evidence="1" id="KW-0812">Transmembrane</keyword>
<protein>
    <submittedName>
        <fullName evidence="2">Uncharacterized protein</fullName>
    </submittedName>
</protein>
<organism evidence="2 3">
    <name type="scientific">Pedobacter steynii</name>
    <dbReference type="NCBI Taxonomy" id="430522"/>
    <lineage>
        <taxon>Bacteria</taxon>
        <taxon>Pseudomonadati</taxon>
        <taxon>Bacteroidota</taxon>
        <taxon>Sphingobacteriia</taxon>
        <taxon>Sphingobacteriales</taxon>
        <taxon>Sphingobacteriaceae</taxon>
        <taxon>Pedobacter</taxon>
    </lineage>
</organism>
<evidence type="ECO:0000313" key="3">
    <source>
        <dbReference type="Proteomes" id="UP000183200"/>
    </source>
</evidence>
<dbReference type="EMBL" id="FNGY01000003">
    <property type="protein sequence ID" value="SDM39076.1"/>
    <property type="molecule type" value="Genomic_DNA"/>
</dbReference>
<feature type="transmembrane region" description="Helical" evidence="1">
    <location>
        <begin position="37"/>
        <end position="58"/>
    </location>
</feature>
<reference evidence="3" key="1">
    <citation type="submission" date="2016-10" db="EMBL/GenBank/DDBJ databases">
        <authorList>
            <person name="Varghese N."/>
            <person name="Submissions S."/>
        </authorList>
    </citation>
    <scope>NUCLEOTIDE SEQUENCE [LARGE SCALE GENOMIC DNA]</scope>
    <source>
        <strain evidence="3">DSM 19110</strain>
    </source>
</reference>
<accession>A0A1G9SUG9</accession>
<proteinExistence type="predicted"/>
<dbReference type="Proteomes" id="UP000183200">
    <property type="component" value="Unassembled WGS sequence"/>
</dbReference>
<dbReference type="RefSeq" id="WP_074606648.1">
    <property type="nucleotide sequence ID" value="NZ_FNGY01000003.1"/>
</dbReference>
<name>A0A1G9SUG9_9SPHI</name>
<evidence type="ECO:0000313" key="2">
    <source>
        <dbReference type="EMBL" id="SDM39076.1"/>
    </source>
</evidence>
<gene>
    <name evidence="2" type="ORF">SAMN05421820_103709</name>
</gene>
<sequence length="61" mass="6978">MELYKQICFGIVVVGLGILLLRDITQNFKDFTLTGNGYRLYLVALACMLLGFYLIFFYQSG</sequence>
<feature type="transmembrane region" description="Helical" evidence="1">
    <location>
        <begin position="7"/>
        <end position="25"/>
    </location>
</feature>
<evidence type="ECO:0000256" key="1">
    <source>
        <dbReference type="SAM" id="Phobius"/>
    </source>
</evidence>
<keyword evidence="1" id="KW-1133">Transmembrane helix</keyword>
<dbReference type="AlphaFoldDB" id="A0A1G9SUG9"/>
<keyword evidence="1" id="KW-0472">Membrane</keyword>
<keyword evidence="3" id="KW-1185">Reference proteome</keyword>